<keyword evidence="10" id="KW-0997">Cell inner membrane</keyword>
<evidence type="ECO:0000256" key="1">
    <source>
        <dbReference type="ARBA" id="ARBA00022448"/>
    </source>
</evidence>
<keyword evidence="2 10" id="KW-0597">Phosphoprotein</keyword>
<dbReference type="GO" id="GO:0055085">
    <property type="term" value="P:transmembrane transport"/>
    <property type="evidence" value="ECO:0007669"/>
    <property type="project" value="InterPro"/>
</dbReference>
<comment type="subunit">
    <text evidence="10">The complex is composed of six subunits: RnfA, RnfB, RnfC, RnfD, RnfE and RnfG.</text>
</comment>
<keyword evidence="1 10" id="KW-0813">Transport</keyword>
<proteinExistence type="inferred from homology"/>
<keyword evidence="6 10" id="KW-1278">Translocase</keyword>
<dbReference type="GO" id="GO:0005886">
    <property type="term" value="C:plasma membrane"/>
    <property type="evidence" value="ECO:0007669"/>
    <property type="project" value="UniProtKB-SubCell"/>
</dbReference>
<feature type="transmembrane region" description="Helical" evidence="10">
    <location>
        <begin position="98"/>
        <end position="116"/>
    </location>
</feature>
<dbReference type="Proteomes" id="UP000002534">
    <property type="component" value="Chromosome"/>
</dbReference>
<dbReference type="STRING" id="338963.Pcar_0262"/>
<dbReference type="PANTHER" id="PTHR30578">
    <property type="entry name" value="ELECTRON TRANSPORT COMPLEX PROTEIN RNFD"/>
    <property type="match status" value="1"/>
</dbReference>
<dbReference type="HOGENOM" id="CLU_042020_1_0_7"/>
<dbReference type="GO" id="GO:0022900">
    <property type="term" value="P:electron transport chain"/>
    <property type="evidence" value="ECO:0007669"/>
    <property type="project" value="UniProtKB-UniRule"/>
</dbReference>
<evidence type="ECO:0000256" key="6">
    <source>
        <dbReference type="ARBA" id="ARBA00022967"/>
    </source>
</evidence>
<keyword evidence="7 10" id="KW-0249">Electron transport</keyword>
<evidence type="ECO:0000313" key="12">
    <source>
        <dbReference type="Proteomes" id="UP000002534"/>
    </source>
</evidence>
<dbReference type="InterPro" id="IPR004338">
    <property type="entry name" value="NqrB/RnfD"/>
</dbReference>
<protein>
    <recommendedName>
        <fullName evidence="10">Ion-translocating oxidoreductase complex subunit D</fullName>
        <ecNumber evidence="10">7.-.-.-</ecNumber>
    </recommendedName>
    <alternativeName>
        <fullName evidence="10">Rnf electron transport complex subunit D</fullName>
    </alternativeName>
</protein>
<dbReference type="EC" id="7.-.-.-" evidence="10"/>
<dbReference type="HAMAP" id="MF_00462">
    <property type="entry name" value="RsxD_RnfD"/>
    <property type="match status" value="1"/>
</dbReference>
<evidence type="ECO:0000313" key="11">
    <source>
        <dbReference type="EMBL" id="ABA87523.1"/>
    </source>
</evidence>
<comment type="function">
    <text evidence="10">Part of a membrane-bound complex that couples electron transfer with translocation of ions across the membrane.</text>
</comment>
<keyword evidence="12" id="KW-1185">Reference proteome</keyword>
<feature type="transmembrane region" description="Helical" evidence="10">
    <location>
        <begin position="128"/>
        <end position="146"/>
    </location>
</feature>
<evidence type="ECO:0000256" key="5">
    <source>
        <dbReference type="ARBA" id="ARBA00022692"/>
    </source>
</evidence>
<feature type="transmembrane region" description="Helical" evidence="10">
    <location>
        <begin position="29"/>
        <end position="62"/>
    </location>
</feature>
<feature type="transmembrane region" description="Helical" evidence="10">
    <location>
        <begin position="188"/>
        <end position="213"/>
    </location>
</feature>
<evidence type="ECO:0000256" key="8">
    <source>
        <dbReference type="ARBA" id="ARBA00022989"/>
    </source>
</evidence>
<evidence type="ECO:0000256" key="10">
    <source>
        <dbReference type="HAMAP-Rule" id="MF_00462"/>
    </source>
</evidence>
<keyword evidence="4 10" id="KW-0288">FMN</keyword>
<feature type="transmembrane region" description="Helical" evidence="10">
    <location>
        <begin position="220"/>
        <end position="239"/>
    </location>
</feature>
<feature type="transmembrane region" description="Helical" evidence="10">
    <location>
        <begin position="278"/>
        <end position="296"/>
    </location>
</feature>
<dbReference type="eggNOG" id="COG4658">
    <property type="taxonomic scope" value="Bacteria"/>
</dbReference>
<keyword evidence="5 10" id="KW-0812">Transmembrane</keyword>
<evidence type="ECO:0000256" key="9">
    <source>
        <dbReference type="ARBA" id="ARBA00023136"/>
    </source>
</evidence>
<dbReference type="InterPro" id="IPR011303">
    <property type="entry name" value="RnfD_bac"/>
</dbReference>
<evidence type="ECO:0000256" key="4">
    <source>
        <dbReference type="ARBA" id="ARBA00022643"/>
    </source>
</evidence>
<dbReference type="AlphaFoldDB" id="Q3A7W9"/>
<gene>
    <name evidence="10 11" type="primary">rnfD</name>
    <name evidence="11" type="ordered locus">Pcar_0262</name>
</gene>
<dbReference type="RefSeq" id="WP_011339931.1">
    <property type="nucleotide sequence ID" value="NC_007498.2"/>
</dbReference>
<accession>Q3A7W9</accession>
<keyword evidence="8 10" id="KW-1133">Transmembrane helix</keyword>
<comment type="similarity">
    <text evidence="10">Belongs to the NqrB/RnfD family.</text>
</comment>
<name>Q3A7W9_SYNC1</name>
<dbReference type="OrthoDB" id="9776359at2"/>
<reference evidence="12" key="1">
    <citation type="submission" date="2005-10" db="EMBL/GenBank/DDBJ databases">
        <title>Complete sequence of Pelobacter carbinolicus DSM 2380.</title>
        <authorList>
            <person name="Copeland A."/>
            <person name="Lucas S."/>
            <person name="Lapidus A."/>
            <person name="Barry K."/>
            <person name="Detter J.C."/>
            <person name="Glavina T."/>
            <person name="Hammon N."/>
            <person name="Israni S."/>
            <person name="Pitluck S."/>
            <person name="Chertkov O."/>
            <person name="Schmutz J."/>
            <person name="Larimer F."/>
            <person name="Land M."/>
            <person name="Kyrpides N."/>
            <person name="Ivanova N."/>
            <person name="Richardson P."/>
        </authorList>
    </citation>
    <scope>NUCLEOTIDE SEQUENCE [LARGE SCALE GENOMIC DNA]</scope>
    <source>
        <strain evidence="12">DSM 2380 / NBRC 103641 / GraBd1</strain>
    </source>
</reference>
<evidence type="ECO:0000256" key="3">
    <source>
        <dbReference type="ARBA" id="ARBA00022630"/>
    </source>
</evidence>
<sequence length="334" mass="35130">MQHSKPLLSVSCSPHLHCGMTTRGMMGAVILALLPAAVVAVYLFGLAAVAVMTICVASAVAVEALWQKAVGSPVTVSDGSAVLTGLLVAFNLPPSSPWWLALLGSVIAIVIGKQVFGGLGHNPFNPALVARIVLLVSFPTVMTHWSGPQPGRFLADAVTAATPLSETKSAVMLSGHLPPNATGFALDYLLGNMAGCLGEVSALALLIGALFLLWRRVISWHIPVSYIGTVATVSGMFWLVDPSRYPHPVFHLLSGGLMLGAFYMATDLVTSPLTGRSMLLYGCGCGLFTVLIRLFGSYPEGVAFSILLMNTVTPLLDRYLVPRPFGMGSSRGIL</sequence>
<feature type="modified residue" description="FMN phosphoryl threonine" evidence="10">
    <location>
        <position position="162"/>
    </location>
</feature>
<comment type="cofactor">
    <cofactor evidence="10">
        <name>FMN</name>
        <dbReference type="ChEBI" id="CHEBI:58210"/>
    </cofactor>
</comment>
<dbReference type="KEGG" id="pca:Pcar_0262"/>
<dbReference type="PANTHER" id="PTHR30578:SF0">
    <property type="entry name" value="ION-TRANSLOCATING OXIDOREDUCTASE COMPLEX SUBUNIT D"/>
    <property type="match status" value="1"/>
</dbReference>
<dbReference type="EMBL" id="CP000142">
    <property type="protein sequence ID" value="ABA87523.1"/>
    <property type="molecule type" value="Genomic_DNA"/>
</dbReference>
<evidence type="ECO:0000256" key="2">
    <source>
        <dbReference type="ARBA" id="ARBA00022553"/>
    </source>
</evidence>
<dbReference type="Pfam" id="PF03116">
    <property type="entry name" value="NQR2_RnfD_RnfE"/>
    <property type="match status" value="1"/>
</dbReference>
<keyword evidence="3 10" id="KW-0285">Flavoprotein</keyword>
<organism evidence="11 12">
    <name type="scientific">Syntrophotalea carbinolica (strain DSM 2380 / NBRC 103641 / GraBd1)</name>
    <name type="common">Pelobacter carbinolicus</name>
    <dbReference type="NCBI Taxonomy" id="338963"/>
    <lineage>
        <taxon>Bacteria</taxon>
        <taxon>Pseudomonadati</taxon>
        <taxon>Thermodesulfobacteriota</taxon>
        <taxon>Desulfuromonadia</taxon>
        <taxon>Desulfuromonadales</taxon>
        <taxon>Syntrophotaleaceae</taxon>
        <taxon>Syntrophotalea</taxon>
    </lineage>
</organism>
<keyword evidence="10" id="KW-1003">Cell membrane</keyword>
<reference evidence="11 12" key="2">
    <citation type="journal article" date="2012" name="BMC Genomics">
        <title>The genome of Pelobacter carbinolicus reveals surprising metabolic capabilities and physiological features.</title>
        <authorList>
            <person name="Aklujkar M."/>
            <person name="Haveman S.A."/>
            <person name="Didonato R.Jr."/>
            <person name="Chertkov O."/>
            <person name="Han C.S."/>
            <person name="Land M.L."/>
            <person name="Brown P."/>
            <person name="Lovley D.R."/>
        </authorList>
    </citation>
    <scope>NUCLEOTIDE SEQUENCE [LARGE SCALE GENOMIC DNA]</scope>
    <source>
        <strain evidence="12">DSM 2380 / NBRC 103641 / GraBd1</strain>
    </source>
</reference>
<feature type="transmembrane region" description="Helical" evidence="10">
    <location>
        <begin position="245"/>
        <end position="266"/>
    </location>
</feature>
<evidence type="ECO:0000256" key="7">
    <source>
        <dbReference type="ARBA" id="ARBA00022982"/>
    </source>
</evidence>
<keyword evidence="9 10" id="KW-0472">Membrane</keyword>
<dbReference type="NCBIfam" id="TIGR01946">
    <property type="entry name" value="rnfD"/>
    <property type="match status" value="1"/>
</dbReference>
<comment type="subcellular location">
    <subcellularLocation>
        <location evidence="10">Cell inner membrane</location>
        <topology evidence="10">Multi-pass membrane protein</topology>
    </subcellularLocation>
</comment>